<dbReference type="InterPro" id="IPR023213">
    <property type="entry name" value="CAT-like_dom_sf"/>
</dbReference>
<organism evidence="3 4">
    <name type="scientific">Riccia sorocarpa</name>
    <dbReference type="NCBI Taxonomy" id="122646"/>
    <lineage>
        <taxon>Eukaryota</taxon>
        <taxon>Viridiplantae</taxon>
        <taxon>Streptophyta</taxon>
        <taxon>Embryophyta</taxon>
        <taxon>Marchantiophyta</taxon>
        <taxon>Marchantiopsida</taxon>
        <taxon>Marchantiidae</taxon>
        <taxon>Marchantiales</taxon>
        <taxon>Ricciaceae</taxon>
        <taxon>Riccia</taxon>
    </lineage>
</organism>
<dbReference type="Pfam" id="PF02458">
    <property type="entry name" value="Transferase"/>
    <property type="match status" value="1"/>
</dbReference>
<feature type="region of interest" description="Disordered" evidence="2">
    <location>
        <begin position="202"/>
        <end position="236"/>
    </location>
</feature>
<proteinExistence type="inferred from homology"/>
<evidence type="ECO:0000256" key="2">
    <source>
        <dbReference type="SAM" id="MobiDB-lite"/>
    </source>
</evidence>
<dbReference type="Proteomes" id="UP001633002">
    <property type="component" value="Unassembled WGS sequence"/>
</dbReference>
<dbReference type="EMBL" id="JBJQOH010000007">
    <property type="protein sequence ID" value="KAL3679602.1"/>
    <property type="molecule type" value="Genomic_DNA"/>
</dbReference>
<dbReference type="PANTHER" id="PTHR31642">
    <property type="entry name" value="TRICHOTHECENE 3-O-ACETYLTRANSFERASE"/>
    <property type="match status" value="1"/>
</dbReference>
<dbReference type="AlphaFoldDB" id="A0ABD3GM77"/>
<feature type="compositionally biased region" description="Basic and acidic residues" evidence="2">
    <location>
        <begin position="208"/>
        <end position="218"/>
    </location>
</feature>
<accession>A0ABD3GM77</accession>
<evidence type="ECO:0000256" key="1">
    <source>
        <dbReference type="ARBA" id="ARBA00009861"/>
    </source>
</evidence>
<dbReference type="Gene3D" id="3.30.559.10">
    <property type="entry name" value="Chloramphenicol acetyltransferase-like domain"/>
    <property type="match status" value="2"/>
</dbReference>
<keyword evidence="4" id="KW-1185">Reference proteome</keyword>
<reference evidence="3 4" key="1">
    <citation type="submission" date="2024-09" db="EMBL/GenBank/DDBJ databases">
        <title>Chromosome-scale assembly of Riccia sorocarpa.</title>
        <authorList>
            <person name="Paukszto L."/>
        </authorList>
    </citation>
    <scope>NUCLEOTIDE SEQUENCE [LARGE SCALE GENOMIC DNA]</scope>
    <source>
        <strain evidence="3">LP-2024</strain>
        <tissue evidence="3">Aerial parts of the thallus</tissue>
    </source>
</reference>
<gene>
    <name evidence="3" type="ORF">R1sor_022558</name>
</gene>
<sequence length="450" mass="49229">MEVIRGPKTVVKAKREDSNGLQSHQATVSLSSCDLSVPMIHVEVIYAFERPDSSAQPDSQFDNVSKLLEDGLARTLVVFKEYAGRMSKDENGRSAIALNEQGAAWFSAEANVTLKDLMPFSPGDDVLQLIPPHRGAEELLLVQFTRFKCGGFTLGIARHHVVADGTGVGMFMDAWASAVRGKSVTQSPLHDRLALMAQVRVPPQQPTSERDNGEHNNVEKPAVSGHNNVRNPPPSVKKLHFSPELLKTLKNEAAKDLDDGSYFTTVQSLAAHVWRCNLRARELTGEVQSTVIVAVNGRSRLENKLPDNYFGNVVFPAIAKSTAEDLTEKPLSYATGIIRQSIKGVDNQFVLGALEYMERQGNKPKSKPVPAPGARSGVRPISHLSVTSWVQQPVYKTDFGWGTPLFVGPPAAPMDVVILVPSYTQDGSIDVVTALSASDMERFERYAFEI</sequence>
<name>A0ABD3GM77_9MARC</name>
<evidence type="ECO:0000313" key="4">
    <source>
        <dbReference type="Proteomes" id="UP001633002"/>
    </source>
</evidence>
<dbReference type="InterPro" id="IPR050317">
    <property type="entry name" value="Plant_Fungal_Acyltransferase"/>
</dbReference>
<dbReference type="PROSITE" id="PS51257">
    <property type="entry name" value="PROKAR_LIPOPROTEIN"/>
    <property type="match status" value="1"/>
</dbReference>
<comment type="similarity">
    <text evidence="1">Belongs to the plant acyltransferase family.</text>
</comment>
<comment type="caution">
    <text evidence="3">The sequence shown here is derived from an EMBL/GenBank/DDBJ whole genome shotgun (WGS) entry which is preliminary data.</text>
</comment>
<dbReference type="PANTHER" id="PTHR31642:SF13">
    <property type="entry name" value="AGMATINE HYDROXYCINNAMOYLTRANSFERASE 1"/>
    <property type="match status" value="1"/>
</dbReference>
<protein>
    <submittedName>
        <fullName evidence="3">Uncharacterized protein</fullName>
    </submittedName>
</protein>
<evidence type="ECO:0000313" key="3">
    <source>
        <dbReference type="EMBL" id="KAL3679602.1"/>
    </source>
</evidence>